<dbReference type="PRINTS" id="PR00385">
    <property type="entry name" value="P450"/>
</dbReference>
<dbReference type="GO" id="GO:0004497">
    <property type="term" value="F:monooxygenase activity"/>
    <property type="evidence" value="ECO:0007669"/>
    <property type="project" value="UniProtKB-KW"/>
</dbReference>
<evidence type="ECO:0000313" key="13">
    <source>
        <dbReference type="Proteomes" id="UP000327044"/>
    </source>
</evidence>
<gene>
    <name evidence="12" type="ORF">PPYR_06980</name>
</gene>
<keyword evidence="10" id="KW-0472">Membrane</keyword>
<evidence type="ECO:0000256" key="8">
    <source>
        <dbReference type="PIRSR" id="PIRSR602401-1"/>
    </source>
</evidence>
<reference evidence="11" key="1">
    <citation type="journal article" date="2016" name="Sci. Rep.">
        <title>Molecular characterization of firefly nuptial gifts: a multi-omics approach sheds light on postcopulatory sexual selection.</title>
        <authorList>
            <person name="Al-Wathiqui N."/>
            <person name="Fallon T.R."/>
            <person name="South A."/>
            <person name="Weng J.K."/>
            <person name="Lewis S.M."/>
        </authorList>
    </citation>
    <scope>NUCLEOTIDE SEQUENCE</scope>
</reference>
<dbReference type="Proteomes" id="UP000327044">
    <property type="component" value="Unassembled WGS sequence"/>
</dbReference>
<dbReference type="PANTHER" id="PTHR24291">
    <property type="entry name" value="CYTOCHROME P450 FAMILY 4"/>
    <property type="match status" value="1"/>
</dbReference>
<dbReference type="OrthoDB" id="1470350at2759"/>
<dbReference type="Gene3D" id="1.10.630.10">
    <property type="entry name" value="Cytochrome P450"/>
    <property type="match status" value="1"/>
</dbReference>
<dbReference type="PRINTS" id="PR00463">
    <property type="entry name" value="EP450I"/>
</dbReference>
<organism evidence="11">
    <name type="scientific">Photinus pyralis</name>
    <name type="common">Common eastern firefly</name>
    <name type="synonym">Lampyris pyralis</name>
    <dbReference type="NCBI Taxonomy" id="7054"/>
    <lineage>
        <taxon>Eukaryota</taxon>
        <taxon>Metazoa</taxon>
        <taxon>Ecdysozoa</taxon>
        <taxon>Arthropoda</taxon>
        <taxon>Hexapoda</taxon>
        <taxon>Insecta</taxon>
        <taxon>Pterygota</taxon>
        <taxon>Neoptera</taxon>
        <taxon>Endopterygota</taxon>
        <taxon>Coleoptera</taxon>
        <taxon>Polyphaga</taxon>
        <taxon>Elateriformia</taxon>
        <taxon>Elateroidea</taxon>
        <taxon>Lampyridae</taxon>
        <taxon>Lampyrinae</taxon>
        <taxon>Photinus</taxon>
    </lineage>
</organism>
<feature type="transmembrane region" description="Helical" evidence="10">
    <location>
        <begin position="20"/>
        <end position="37"/>
    </location>
</feature>
<keyword evidence="10" id="KW-0812">Transmembrane</keyword>
<evidence type="ECO:0000256" key="6">
    <source>
        <dbReference type="ARBA" id="ARBA00023004"/>
    </source>
</evidence>
<keyword evidence="10" id="KW-1133">Transmembrane helix</keyword>
<keyword evidence="13" id="KW-1185">Reference proteome</keyword>
<evidence type="ECO:0000256" key="9">
    <source>
        <dbReference type="RuleBase" id="RU000461"/>
    </source>
</evidence>
<dbReference type="Pfam" id="PF00067">
    <property type="entry name" value="p450"/>
    <property type="match status" value="1"/>
</dbReference>
<name>A0A1Y1KL02_PHOPY</name>
<dbReference type="InterPro" id="IPR036396">
    <property type="entry name" value="Cyt_P450_sf"/>
</dbReference>
<evidence type="ECO:0000313" key="11">
    <source>
        <dbReference type="EMBL" id="JAV61994.1"/>
    </source>
</evidence>
<dbReference type="InParanoid" id="A0A1Y1KL02"/>
<dbReference type="EMBL" id="GEZM01080918">
    <property type="protein sequence ID" value="JAV61994.1"/>
    <property type="molecule type" value="Transcribed_RNA"/>
</dbReference>
<dbReference type="InterPro" id="IPR001128">
    <property type="entry name" value="Cyt_P450"/>
</dbReference>
<evidence type="ECO:0000256" key="1">
    <source>
        <dbReference type="ARBA" id="ARBA00001971"/>
    </source>
</evidence>
<dbReference type="InterPro" id="IPR017972">
    <property type="entry name" value="Cyt_P450_CS"/>
</dbReference>
<keyword evidence="6 8" id="KW-0408">Iron</keyword>
<dbReference type="EMBL" id="VVIM01000005">
    <property type="protein sequence ID" value="KAB0799100.1"/>
    <property type="molecule type" value="Genomic_DNA"/>
</dbReference>
<dbReference type="AlphaFoldDB" id="A0A1Y1KL02"/>
<keyword evidence="7 9" id="KW-0503">Monooxygenase</keyword>
<feature type="binding site" description="axial binding residue" evidence="8">
    <location>
        <position position="504"/>
    </location>
    <ligand>
        <name>heme</name>
        <dbReference type="ChEBI" id="CHEBI:30413"/>
    </ligand>
    <ligandPart>
        <name>Fe</name>
        <dbReference type="ChEBI" id="CHEBI:18248"/>
    </ligandPart>
</feature>
<dbReference type="InterPro" id="IPR002401">
    <property type="entry name" value="Cyt_P450_E_grp-I"/>
</dbReference>
<evidence type="ECO:0000256" key="10">
    <source>
        <dbReference type="SAM" id="Phobius"/>
    </source>
</evidence>
<dbReference type="PANTHER" id="PTHR24291:SF106">
    <property type="entry name" value="CYTOCHROME P450 4G1-RELATED"/>
    <property type="match status" value="1"/>
</dbReference>
<keyword evidence="3 8" id="KW-0349">Heme</keyword>
<dbReference type="FunCoup" id="A0A1Y1KL02">
    <property type="interactions" value="12"/>
</dbReference>
<proteinExistence type="inferred from homology"/>
<dbReference type="CDD" id="cd20628">
    <property type="entry name" value="CYP4"/>
    <property type="match status" value="1"/>
</dbReference>
<evidence type="ECO:0000256" key="4">
    <source>
        <dbReference type="ARBA" id="ARBA00022723"/>
    </source>
</evidence>
<accession>A0A1Y1KL02</accession>
<evidence type="ECO:0008006" key="14">
    <source>
        <dbReference type="Google" id="ProtNLM"/>
    </source>
</evidence>
<evidence type="ECO:0000256" key="5">
    <source>
        <dbReference type="ARBA" id="ARBA00023002"/>
    </source>
</evidence>
<dbReference type="GO" id="GO:0005506">
    <property type="term" value="F:iron ion binding"/>
    <property type="evidence" value="ECO:0007669"/>
    <property type="project" value="InterPro"/>
</dbReference>
<dbReference type="GO" id="GO:0020037">
    <property type="term" value="F:heme binding"/>
    <property type="evidence" value="ECO:0007669"/>
    <property type="project" value="InterPro"/>
</dbReference>
<evidence type="ECO:0000256" key="3">
    <source>
        <dbReference type="ARBA" id="ARBA00022617"/>
    </source>
</evidence>
<sequence>MLELSGKQRLTSNTDISATNIFYFLLIPAIILWYVYWRLSRRHMIKLASKIPGPKGYPVIGNLLDFAGSSCDIFKAVYAYSFKFDIARTWIGPKLLVFLTDPRDVEVILSSHVHIDKASEYRFFRPWLGNGLLISTGSVWKSHRKLIAPTFHLNVLKGFIDLFNANSRATVEKLRKEYGKTFDCHDYMSEATVEILLETAMGVSKNTQDQSGYDYAMAVMKMCDILHLRHTKLWLRPDWLFNLSKYGKIQETLLNTIHSLTRKVLKSKKEAFVNGVRGSIAEVPQEAITSESVEPESKKPEQHQEGGVIFGQSVGIKDDLDVDDNDVGEKKRMAFLDLMLEASRNGFIITDEEIKQQVDTIMFEGHDTTAAASSFFLCLMGTHPEIQARVHKEMDTIFGNSDRPATFADTLEMKYLERCLLEALRLYPPVPIIARKLNQDVKLVSGDYTLPAGCTLVIGTFKVHRRADIYPNPDVYDPDNFLPERSANRHYYSFIPFSAGPRSCVGRKYAMLKLKVLLSTIMRNFVVKSDIPESEFKLQADIILKRGDGFKVRLEPRKTKQ</sequence>
<evidence type="ECO:0000313" key="12">
    <source>
        <dbReference type="EMBL" id="KAB0799100.1"/>
    </source>
</evidence>
<keyword evidence="5 9" id="KW-0560">Oxidoreductase</keyword>
<comment type="similarity">
    <text evidence="2 9">Belongs to the cytochrome P450 family.</text>
</comment>
<evidence type="ECO:0000256" key="7">
    <source>
        <dbReference type="ARBA" id="ARBA00023033"/>
    </source>
</evidence>
<reference evidence="12" key="3">
    <citation type="submission" date="2019-08" db="EMBL/GenBank/DDBJ databases">
        <authorList>
            <consortium name="Photinus pyralis genome working group"/>
            <person name="Fallon T.R."/>
            <person name="Sander Lower S.E."/>
            <person name="Weng J.-K."/>
        </authorList>
    </citation>
    <scope>NUCLEOTIDE SEQUENCE</scope>
    <source>
        <strain evidence="12">1611_PpyrPB1</strain>
        <tissue evidence="12">Whole body</tissue>
    </source>
</reference>
<protein>
    <recommendedName>
        <fullName evidence="14">Cytochrome P450</fullName>
    </recommendedName>
</protein>
<dbReference type="InterPro" id="IPR050196">
    <property type="entry name" value="Cytochrome_P450_Monoox"/>
</dbReference>
<evidence type="ECO:0000256" key="2">
    <source>
        <dbReference type="ARBA" id="ARBA00010617"/>
    </source>
</evidence>
<comment type="cofactor">
    <cofactor evidence="1 8">
        <name>heme</name>
        <dbReference type="ChEBI" id="CHEBI:30413"/>
    </cofactor>
</comment>
<dbReference type="PROSITE" id="PS00086">
    <property type="entry name" value="CYTOCHROME_P450"/>
    <property type="match status" value="1"/>
</dbReference>
<keyword evidence="4 8" id="KW-0479">Metal-binding</keyword>
<dbReference type="SUPFAM" id="SSF48264">
    <property type="entry name" value="Cytochrome P450"/>
    <property type="match status" value="1"/>
</dbReference>
<dbReference type="GO" id="GO:0016705">
    <property type="term" value="F:oxidoreductase activity, acting on paired donors, with incorporation or reduction of molecular oxygen"/>
    <property type="evidence" value="ECO:0007669"/>
    <property type="project" value="InterPro"/>
</dbReference>
<reference evidence="12 13" key="2">
    <citation type="journal article" date="2018" name="Elife">
        <title>Firefly genomes illuminate parallel origins of bioluminescence in beetles.</title>
        <authorList>
            <person name="Fallon T.R."/>
            <person name="Lower S.E."/>
            <person name="Chang C.H."/>
            <person name="Bessho-Uehara M."/>
            <person name="Martin G.J."/>
            <person name="Bewick A.J."/>
            <person name="Behringer M."/>
            <person name="Debat H.J."/>
            <person name="Wong I."/>
            <person name="Day J.C."/>
            <person name="Suvorov A."/>
            <person name="Silva C.J."/>
            <person name="Stanger-Hall K.F."/>
            <person name="Hall D.W."/>
            <person name="Schmitz R.J."/>
            <person name="Nelson D.R."/>
            <person name="Lewis S.M."/>
            <person name="Shigenobu S."/>
            <person name="Bybee S.M."/>
            <person name="Larracuente A.M."/>
            <person name="Oba Y."/>
            <person name="Weng J.K."/>
        </authorList>
    </citation>
    <scope>NUCLEOTIDE SEQUENCE [LARGE SCALE GENOMIC DNA]</scope>
    <source>
        <strain evidence="12">1611_PpyrPB1</strain>
        <tissue evidence="12">Whole body</tissue>
    </source>
</reference>